<reference evidence="12" key="1">
    <citation type="journal article" date="2014" name="Nat. Commun.">
        <title>The emerging biofuel crop Camelina sativa retains a highly undifferentiated hexaploid genome structure.</title>
        <authorList>
            <person name="Kagale S."/>
            <person name="Koh C."/>
            <person name="Nixon J."/>
            <person name="Bollina V."/>
            <person name="Clarke W.E."/>
            <person name="Tuteja R."/>
            <person name="Spillane C."/>
            <person name="Robinson S.J."/>
            <person name="Links M.G."/>
            <person name="Clarke C."/>
            <person name="Higgins E.E."/>
            <person name="Huebert T."/>
            <person name="Sharpe A.G."/>
            <person name="Parkin I.A."/>
        </authorList>
    </citation>
    <scope>NUCLEOTIDE SEQUENCE [LARGE SCALE GENOMIC DNA]</scope>
    <source>
        <strain evidence="12">cv. DH55</strain>
    </source>
</reference>
<dbReference type="InterPro" id="IPR023033">
    <property type="entry name" value="Ala_tRNA_ligase_euk/bac"/>
</dbReference>
<evidence type="ECO:0000256" key="2">
    <source>
        <dbReference type="ARBA" id="ARBA00022555"/>
    </source>
</evidence>
<dbReference type="InterPro" id="IPR002318">
    <property type="entry name" value="Ala-tRNA-lgiase_IIc"/>
</dbReference>
<keyword evidence="10" id="KW-0175">Coiled coil</keyword>
<evidence type="ECO:0000256" key="8">
    <source>
        <dbReference type="ARBA" id="ARBA00023146"/>
    </source>
</evidence>
<dbReference type="InterPro" id="IPR045864">
    <property type="entry name" value="aa-tRNA-synth_II/BPL/LPL"/>
</dbReference>
<evidence type="ECO:0000256" key="3">
    <source>
        <dbReference type="ARBA" id="ARBA00022598"/>
    </source>
</evidence>
<dbReference type="Gene3D" id="3.30.930.10">
    <property type="entry name" value="Bira Bifunctional Protein, Domain 2"/>
    <property type="match status" value="1"/>
</dbReference>
<dbReference type="SUPFAM" id="SSF101353">
    <property type="entry name" value="Putative anticodon-binding domain of alanyl-tRNA synthetase (AlaRS)"/>
    <property type="match status" value="2"/>
</dbReference>
<feature type="binding site" evidence="9">
    <location>
        <position position="816"/>
    </location>
    <ligand>
        <name>Zn(2+)</name>
        <dbReference type="ChEBI" id="CHEBI:29105"/>
    </ligand>
</feature>
<evidence type="ECO:0000256" key="7">
    <source>
        <dbReference type="ARBA" id="ARBA00022917"/>
    </source>
</evidence>
<dbReference type="InterPro" id="IPR012947">
    <property type="entry name" value="tRNA_SAD"/>
</dbReference>
<keyword evidence="7 9" id="KW-0648">Protein biosynthesis</keyword>
<dbReference type="GeneID" id="104744007"/>
<evidence type="ECO:0000256" key="4">
    <source>
        <dbReference type="ARBA" id="ARBA00022741"/>
    </source>
</evidence>
<dbReference type="InterPro" id="IPR050058">
    <property type="entry name" value="Ala-tRNA_ligase"/>
</dbReference>
<keyword evidence="6 9" id="KW-0694">RNA-binding</keyword>
<keyword evidence="4 9" id="KW-0547">Nucleotide-binding</keyword>
<evidence type="ECO:0000313" key="13">
    <source>
        <dbReference type="RefSeq" id="XP_010463338.1"/>
    </source>
</evidence>
<dbReference type="HAMAP" id="MF_00036_B">
    <property type="entry name" value="Ala_tRNA_synth_B"/>
    <property type="match status" value="1"/>
</dbReference>
<dbReference type="RefSeq" id="XP_010463338.1">
    <property type="nucleotide sequence ID" value="XM_010465036.2"/>
</dbReference>
<evidence type="ECO:0000256" key="9">
    <source>
        <dbReference type="HAMAP-Rule" id="MF_03133"/>
    </source>
</evidence>
<keyword evidence="9" id="KW-0479">Metal-binding</keyword>
<keyword evidence="9" id="KW-0496">Mitochondrion</keyword>
<dbReference type="Pfam" id="PF02272">
    <property type="entry name" value="DHHA1"/>
    <property type="match status" value="1"/>
</dbReference>
<dbReference type="NCBIfam" id="TIGR00344">
    <property type="entry name" value="alaS"/>
    <property type="match status" value="1"/>
</dbReference>
<dbReference type="Pfam" id="PF07973">
    <property type="entry name" value="tRNA_SAD"/>
    <property type="match status" value="1"/>
</dbReference>
<dbReference type="PANTHER" id="PTHR11777">
    <property type="entry name" value="ALANYL-TRNA SYNTHETASE"/>
    <property type="match status" value="1"/>
</dbReference>
<comment type="domain">
    <text evidence="9">Consists of three domains; the N-terminal catalytic domain, the editing domain and the C-terminal C-Ala domain. The editing domain removes incorrectly charged amino acids, while the C-Ala domain, along with tRNA(Ala), serves as a bridge to cooperatively bring together the editing and aminoacylation centers thus stimulating deacylation of misacylated tRNAs.</text>
</comment>
<keyword evidence="8 9" id="KW-0030">Aminoacyl-tRNA synthetase</keyword>
<sequence>MRLVNAAAFLLISSTKPPPSRVFYSSHLRRPFLSHFRFSSSFSSSTSSSVAVMPGSEPSEIQWPARRVRDTYFDFFKGKGHKFWPSSPVVPHNDPTLLFANAGMNQYKPIFLGTADPNTELSKLTRACNTQKCIRAGGKHNDLDDVGKDTYHHTFFEMLGNWSFGDYFKNEAIGWAWELLTKVYGLPTDRIYATYFGGDEKAGLQPDNEARDIWLKFLPPGRVLPFGCKDNFWEMGDTGPCGPCTEIHYDRVGNRDAASLVNNDDPTCLEIWNLVFIQFNRESDGSLKPLPAKHVDTGMGFERLTSVLQNKMSNYDTDVFMPIFDDIQKATGARPYSGKVGLEDVDRVDMAYRVVADHIRTLSFAIADGSRPGNEGREYVLRRILRRAVRYGKEILKAEEGFFNGQAGGTIVMDADATSTLHKNGVSATDDSFKYIWFQDHESELKAIYTGSSFLKSSAACDNVGLVLESTSFYAEQGGQIDYIFSRQGIEKFRKAGQAVQGNTLSGEDAFVLWDTYGFPIDLTQLMAEERGLLVDVDGFNKAMDEARERSRSAQNKQAGGTIVMDADATSTLHKNGVSATDDSFKYIWFQDHESELKAIYTGSSFLKSSAACDNVGLVLESTSFYAEQGGQIFDTGLIEGSFGTFNVCNVQIFGGFVIHIGYLSEATGEVSVGDKVICKVDYERRKLIAPNHTCTHMLNYALKEVLGDHIDQKGSIVLPEKLRFDFSHGKPVAPEDLRKIELIVNKQIKDELDVFSKEAVLSEAKRIKGLRAVFGEVYPDPVRVVSIGRQVEDLLADPENNEWSLLSSEFCGGTHITNTREAKAFALLSEEGIAKGIRRVTAVTTECAFKALNAASLLEKEVEDASVAEGSALEKKVSALKSQVDTAVIPAAKKADIRAKIASLQNEVKKAQKRIAEQNLKKSVKVATEAAESAASIGKTFCIIQLDVGLDAAAVREAVSKVMEKKGMSIMVFSTDEGTNKAVVCAGVPDKSDQFKQLDVAEWLTTALGPLKGRCGKGKGGLASGQGTDASQVQAALDMAESFASMKLN</sequence>
<dbReference type="InterPro" id="IPR018164">
    <property type="entry name" value="Ala-tRNA-synth_IIc_N"/>
</dbReference>
<dbReference type="InterPro" id="IPR003156">
    <property type="entry name" value="DHHA1_dom"/>
</dbReference>
<dbReference type="Gene3D" id="2.40.30.130">
    <property type="match status" value="1"/>
</dbReference>
<dbReference type="Gene3D" id="3.10.310.40">
    <property type="match status" value="1"/>
</dbReference>
<dbReference type="SUPFAM" id="SSF55681">
    <property type="entry name" value="Class II aaRS and biotin synthetases"/>
    <property type="match status" value="1"/>
</dbReference>
<dbReference type="InterPro" id="IPR009000">
    <property type="entry name" value="Transl_B-barrel_sf"/>
</dbReference>
<keyword evidence="2 9" id="KW-0820">tRNA-binding</keyword>
<feature type="binding site" evidence="9">
    <location>
        <position position="693"/>
    </location>
    <ligand>
        <name>Zn(2+)</name>
        <dbReference type="ChEBI" id="CHEBI:29105"/>
    </ligand>
</feature>
<dbReference type="PANTHER" id="PTHR11777:SF9">
    <property type="entry name" value="ALANINE--TRNA LIGASE, CYTOPLASMIC"/>
    <property type="match status" value="1"/>
</dbReference>
<dbReference type="SMART" id="SM00863">
    <property type="entry name" value="tRNA_SAD"/>
    <property type="match status" value="1"/>
</dbReference>
<dbReference type="PRINTS" id="PR00980">
    <property type="entry name" value="TRNASYNTHALA"/>
</dbReference>
<dbReference type="Gene3D" id="3.30.980.10">
    <property type="entry name" value="Threonyl-trna Synthetase, Chain A, domain 2"/>
    <property type="match status" value="1"/>
</dbReference>
<dbReference type="Proteomes" id="UP000694864">
    <property type="component" value="Chromosome 14"/>
</dbReference>
<feature type="binding site" evidence="9">
    <location>
        <position position="812"/>
    </location>
    <ligand>
        <name>Zn(2+)</name>
        <dbReference type="ChEBI" id="CHEBI:29105"/>
    </ligand>
</feature>
<dbReference type="EC" id="6.1.1.7" evidence="9"/>
<comment type="function">
    <text evidence="9">Catalyzes the attachment of alanine to tRNA(Ala) in a two-step reaction: alanine is first activated by ATP to form Ala-AMP and then transferred to the acceptor end of tRNA(Ala). Also edits incorrectly charged tRNA(Ala) via its editing domain.</text>
</comment>
<keyword evidence="9" id="KW-0963">Cytoplasm</keyword>
<proteinExistence type="inferred from homology"/>
<feature type="binding site" evidence="9">
    <location>
        <position position="697"/>
    </location>
    <ligand>
        <name>Zn(2+)</name>
        <dbReference type="ChEBI" id="CHEBI:29105"/>
    </ligand>
</feature>
<dbReference type="PROSITE" id="PS50860">
    <property type="entry name" value="AA_TRNA_LIGASE_II_ALA"/>
    <property type="match status" value="1"/>
</dbReference>
<comment type="catalytic activity">
    <reaction evidence="9">
        <text>tRNA(Ala) + L-alanine + ATP = L-alanyl-tRNA(Ala) + AMP + diphosphate</text>
        <dbReference type="Rhea" id="RHEA:12540"/>
        <dbReference type="Rhea" id="RHEA-COMP:9657"/>
        <dbReference type="Rhea" id="RHEA-COMP:9923"/>
        <dbReference type="ChEBI" id="CHEBI:30616"/>
        <dbReference type="ChEBI" id="CHEBI:33019"/>
        <dbReference type="ChEBI" id="CHEBI:57972"/>
        <dbReference type="ChEBI" id="CHEBI:78442"/>
        <dbReference type="ChEBI" id="CHEBI:78497"/>
        <dbReference type="ChEBI" id="CHEBI:456215"/>
        <dbReference type="EC" id="6.1.1.7"/>
    </reaction>
</comment>
<dbReference type="InterPro" id="IPR018163">
    <property type="entry name" value="Thr/Ala-tRNA-synth_IIc_edit"/>
</dbReference>
<dbReference type="InterPro" id="IPR018162">
    <property type="entry name" value="Ala-tRNA-ligase_IIc_anticod-bd"/>
</dbReference>
<evidence type="ECO:0000256" key="5">
    <source>
        <dbReference type="ARBA" id="ARBA00022840"/>
    </source>
</evidence>
<keyword evidence="3 9" id="KW-0436">Ligase</keyword>
<evidence type="ECO:0000256" key="6">
    <source>
        <dbReference type="ARBA" id="ARBA00022884"/>
    </source>
</evidence>
<evidence type="ECO:0000256" key="1">
    <source>
        <dbReference type="ARBA" id="ARBA00008429"/>
    </source>
</evidence>
<keyword evidence="5 9" id="KW-0067">ATP-binding</keyword>
<reference evidence="13" key="2">
    <citation type="submission" date="2025-08" db="UniProtKB">
        <authorList>
            <consortium name="RefSeq"/>
        </authorList>
    </citation>
    <scope>IDENTIFICATION</scope>
    <source>
        <tissue evidence="13">Leaf</tissue>
    </source>
</reference>
<dbReference type="SUPFAM" id="SSF50447">
    <property type="entry name" value="Translation proteins"/>
    <property type="match status" value="1"/>
</dbReference>
<gene>
    <name evidence="13" type="primary">LOC104744007</name>
</gene>
<protein>
    <recommendedName>
        <fullName evidence="9">Alanine--tRNA ligase</fullName>
        <ecNumber evidence="9">6.1.1.7</ecNumber>
    </recommendedName>
    <alternativeName>
        <fullName evidence="9">Alanyl-tRNA synthetase</fullName>
        <shortName evidence="9">AlaRS</shortName>
    </alternativeName>
</protein>
<dbReference type="Pfam" id="PF01411">
    <property type="entry name" value="tRNA-synt_2c"/>
    <property type="match status" value="2"/>
</dbReference>
<comment type="similarity">
    <text evidence="1">Belongs to the class-II aminoacyl-tRNA synthetase family. Alax-L subfamily.</text>
</comment>
<evidence type="ECO:0000259" key="11">
    <source>
        <dbReference type="PROSITE" id="PS50860"/>
    </source>
</evidence>
<organism evidence="12 13">
    <name type="scientific">Camelina sativa</name>
    <name type="common">False flax</name>
    <name type="synonym">Myagrum sativum</name>
    <dbReference type="NCBI Taxonomy" id="90675"/>
    <lineage>
        <taxon>Eukaryota</taxon>
        <taxon>Viridiplantae</taxon>
        <taxon>Streptophyta</taxon>
        <taxon>Embryophyta</taxon>
        <taxon>Tracheophyta</taxon>
        <taxon>Spermatophyta</taxon>
        <taxon>Magnoliopsida</taxon>
        <taxon>eudicotyledons</taxon>
        <taxon>Gunneridae</taxon>
        <taxon>Pentapetalae</taxon>
        <taxon>rosids</taxon>
        <taxon>malvids</taxon>
        <taxon>Brassicales</taxon>
        <taxon>Brassicaceae</taxon>
        <taxon>Camelineae</taxon>
        <taxon>Camelina</taxon>
    </lineage>
</organism>
<dbReference type="InterPro" id="IPR018165">
    <property type="entry name" value="Ala-tRNA-synth_IIc_core"/>
</dbReference>
<name>A0ABM0VYZ7_CAMSA</name>
<feature type="domain" description="Alanyl-transfer RNA synthetases family profile" evidence="11">
    <location>
        <begin position="63"/>
        <end position="855"/>
    </location>
</feature>
<comment type="subcellular location">
    <subcellularLocation>
        <location evidence="9">Mitochondrion</location>
    </subcellularLocation>
    <subcellularLocation>
        <location evidence="9">Cytoplasm</location>
    </subcellularLocation>
</comment>
<dbReference type="SUPFAM" id="SSF55186">
    <property type="entry name" value="ThrRS/AlaRS common domain"/>
    <property type="match status" value="1"/>
</dbReference>
<comment type="subunit">
    <text evidence="9">Monomer.</text>
</comment>
<keyword evidence="12" id="KW-1185">Reference proteome</keyword>
<comment type="cofactor">
    <cofactor evidence="9">
        <name>Zn(2+)</name>
        <dbReference type="ChEBI" id="CHEBI:29105"/>
    </cofactor>
    <text evidence="9">Binds 1 zinc ion per subunit.</text>
</comment>
<evidence type="ECO:0000256" key="10">
    <source>
        <dbReference type="SAM" id="Coils"/>
    </source>
</evidence>
<feature type="coiled-coil region" evidence="10">
    <location>
        <begin position="895"/>
        <end position="922"/>
    </location>
</feature>
<accession>A0ABM0VYZ7</accession>
<evidence type="ECO:0000313" key="12">
    <source>
        <dbReference type="Proteomes" id="UP000694864"/>
    </source>
</evidence>
<dbReference type="CDD" id="cd00673">
    <property type="entry name" value="AlaRS_core"/>
    <property type="match status" value="1"/>
</dbReference>
<keyword evidence="9" id="KW-0862">Zinc</keyword>